<sequence length="813" mass="90840">MLLKFCIFVLNLEYNPMLKSIKYSVLPFTVFLTGACVLIVEIVATRVLSPFYGNTIFTVSSVISVVLAALSVGYYVGGQFADRHPSLRWFFGIILLSGLVLLLFHFIGALVLPILGYALSISVGPLVSSLLLFFLPAFLLGTLSPYAVKLQSVNFPEQGIGSVAGKIFFWSTLGSIIGSLLAGFILIPYFGVNQIIIANGVVLFFLGLIPLLILGEKKYLNKSLLALIVLVGVSLSVSQTTRGDVLYSKDGIYEKITIYDGQFAGRPARFFQQDRSGSGAMFLDSDNPKDLAYDYTKYYSLYKVFNPEIKNALVIGGGAYSIPKALLADLPNATIDVSEIEPSLYNLAKKYFGVDDNPRLHNYTDDGRRFLHDSDKNYDLIFSDVYYSLFSIPAHFTTEEFFKIAKDKLNKNGVFVANMIGDLSRQQPSLIMSEIKTFQVVFPNSYFFAVESPKRTQSQNIIFVGHNSDKRIDLNAPKIITDSDPVIRSLRDKVIDTDRFDLSPYPIMTDNYSPVENLTGQVLQRIFNQNHFFNGQEMLAVIDQQLRYGPRYPTATGHKQVQDFLIAEMKELTQEVKTQTWQHTESTGKSYELTNIIARLYPTQTKRIILATHYDSQKISFKNSSNQDQPSPGANNSASGVAVLVELARLFGNSPVVPSVGVDIVFFDGEEGEESQGGDFTKWKPLGSTYFVQHLEEVYGNNKPVSGVVLDMICDKDLKISKEASSVKNAPIQTEAFWNIARKINSKVFQNEVRREIRDDHTSLNQAGIPSFLVIDYDYPRYATTNDTIDKCSAKSLQTVAEAVWNYAYYGTQ</sequence>
<evidence type="ECO:0000313" key="9">
    <source>
        <dbReference type="Proteomes" id="UP000034290"/>
    </source>
</evidence>
<protein>
    <submittedName>
        <fullName evidence="8">Spermine synthase</fullName>
    </submittedName>
</protein>
<evidence type="ECO:0000256" key="5">
    <source>
        <dbReference type="PROSITE-ProRule" id="PRU00354"/>
    </source>
</evidence>
<dbReference type="GO" id="GO:0016603">
    <property type="term" value="F:glutaminyl-peptide cyclotransferase activity"/>
    <property type="evidence" value="ECO:0007669"/>
    <property type="project" value="TreeGrafter"/>
</dbReference>
<dbReference type="GO" id="GO:0008270">
    <property type="term" value="F:zinc ion binding"/>
    <property type="evidence" value="ECO:0007669"/>
    <property type="project" value="TreeGrafter"/>
</dbReference>
<dbReference type="InterPro" id="IPR029063">
    <property type="entry name" value="SAM-dependent_MTases_sf"/>
</dbReference>
<keyword evidence="6" id="KW-0812">Transmembrane</keyword>
<dbReference type="Gene3D" id="3.40.630.10">
    <property type="entry name" value="Zn peptidases"/>
    <property type="match status" value="1"/>
</dbReference>
<feature type="transmembrane region" description="Helical" evidence="6">
    <location>
        <begin position="56"/>
        <end position="77"/>
    </location>
</feature>
<name>A0A0G1XZS4_9BACT</name>
<dbReference type="Gene3D" id="1.20.1250.20">
    <property type="entry name" value="MFS general substrate transporter like domains"/>
    <property type="match status" value="1"/>
</dbReference>
<evidence type="ECO:0000256" key="4">
    <source>
        <dbReference type="ARBA" id="ARBA00023315"/>
    </source>
</evidence>
<feature type="transmembrane region" description="Helical" evidence="6">
    <location>
        <begin position="219"/>
        <end position="237"/>
    </location>
</feature>
<feature type="active site" description="Proton acceptor" evidence="5">
    <location>
        <position position="384"/>
    </location>
</feature>
<keyword evidence="4" id="KW-0012">Acyltransferase</keyword>
<dbReference type="PANTHER" id="PTHR12283:SF6">
    <property type="entry name" value="GLUTAMINYL-PEPTIDE CYCLOTRANSFERASE-RELATED"/>
    <property type="match status" value="1"/>
</dbReference>
<feature type="transmembrane region" description="Helical" evidence="6">
    <location>
        <begin position="21"/>
        <end position="44"/>
    </location>
</feature>
<dbReference type="Pfam" id="PF01564">
    <property type="entry name" value="Spermine_synth"/>
    <property type="match status" value="1"/>
</dbReference>
<comment type="caution">
    <text evidence="8">The sequence shown here is derived from an EMBL/GenBank/DDBJ whole genome shotgun (WGS) entry which is preliminary data.</text>
</comment>
<dbReference type="Pfam" id="PF04389">
    <property type="entry name" value="Peptidase_M28"/>
    <property type="match status" value="1"/>
</dbReference>
<keyword evidence="3 5" id="KW-0620">Polyamine biosynthesis</keyword>
<dbReference type="InterPro" id="IPR040234">
    <property type="entry name" value="QC/QCL"/>
</dbReference>
<dbReference type="InterPro" id="IPR030374">
    <property type="entry name" value="PABS"/>
</dbReference>
<keyword evidence="2 5" id="KW-0808">Transferase</keyword>
<dbReference type="PANTHER" id="PTHR12283">
    <property type="entry name" value="GLUTAMINYL-PEPTIDE CYCLOTRANSFERASE"/>
    <property type="match status" value="1"/>
</dbReference>
<dbReference type="InterPro" id="IPR007484">
    <property type="entry name" value="Peptidase_M28"/>
</dbReference>
<evidence type="ECO:0000256" key="3">
    <source>
        <dbReference type="ARBA" id="ARBA00023115"/>
    </source>
</evidence>
<dbReference type="EMBL" id="LCRM01000018">
    <property type="protein sequence ID" value="KKW36668.1"/>
    <property type="molecule type" value="Genomic_DNA"/>
</dbReference>
<dbReference type="SUPFAM" id="SSF53187">
    <property type="entry name" value="Zn-dependent exopeptidases"/>
    <property type="match status" value="1"/>
</dbReference>
<dbReference type="SUPFAM" id="SSF103473">
    <property type="entry name" value="MFS general substrate transporter"/>
    <property type="match status" value="1"/>
</dbReference>
<evidence type="ECO:0000313" key="8">
    <source>
        <dbReference type="EMBL" id="KKW36668.1"/>
    </source>
</evidence>
<feature type="domain" description="PABS" evidence="7">
    <location>
        <begin position="305"/>
        <end position="467"/>
    </location>
</feature>
<evidence type="ECO:0000256" key="6">
    <source>
        <dbReference type="SAM" id="Phobius"/>
    </source>
</evidence>
<keyword evidence="6" id="KW-1133">Transmembrane helix</keyword>
<evidence type="ECO:0000256" key="1">
    <source>
        <dbReference type="ARBA" id="ARBA00007867"/>
    </source>
</evidence>
<feature type="transmembrane region" description="Helical" evidence="6">
    <location>
        <begin position="89"/>
        <end position="114"/>
    </location>
</feature>
<dbReference type="CDD" id="cd06174">
    <property type="entry name" value="MFS"/>
    <property type="match status" value="1"/>
</dbReference>
<organism evidence="8 9">
    <name type="scientific">Candidatus Giovannonibacteria bacterium GW2011_GWA2_53_7</name>
    <dbReference type="NCBI Taxonomy" id="1618650"/>
    <lineage>
        <taxon>Bacteria</taxon>
        <taxon>Candidatus Giovannoniibacteriota</taxon>
    </lineage>
</organism>
<keyword evidence="6" id="KW-0472">Membrane</keyword>
<evidence type="ECO:0000256" key="2">
    <source>
        <dbReference type="ARBA" id="ARBA00022679"/>
    </source>
</evidence>
<dbReference type="SUPFAM" id="SSF53335">
    <property type="entry name" value="S-adenosyl-L-methionine-dependent methyltransferases"/>
    <property type="match status" value="1"/>
</dbReference>
<dbReference type="AlphaFoldDB" id="A0A0G1XZS4"/>
<evidence type="ECO:0000259" key="7">
    <source>
        <dbReference type="PROSITE" id="PS51006"/>
    </source>
</evidence>
<feature type="transmembrane region" description="Helical" evidence="6">
    <location>
        <begin position="126"/>
        <end position="146"/>
    </location>
</feature>
<dbReference type="NCBIfam" id="NF037959">
    <property type="entry name" value="MFS_SpdSyn"/>
    <property type="match status" value="1"/>
</dbReference>
<feature type="transmembrane region" description="Helical" evidence="6">
    <location>
        <begin position="167"/>
        <end position="190"/>
    </location>
</feature>
<dbReference type="PROSITE" id="PS51006">
    <property type="entry name" value="PABS_2"/>
    <property type="match status" value="1"/>
</dbReference>
<dbReference type="Gene3D" id="3.40.50.150">
    <property type="entry name" value="Vaccinia Virus protein VP39"/>
    <property type="match status" value="1"/>
</dbReference>
<comment type="similarity">
    <text evidence="1">Belongs to the spermidine/spermine synthase family.</text>
</comment>
<gene>
    <name evidence="8" type="ORF">UY81_C0018G0007</name>
</gene>
<dbReference type="InterPro" id="IPR036259">
    <property type="entry name" value="MFS_trans_sf"/>
</dbReference>
<dbReference type="CDD" id="cd02440">
    <property type="entry name" value="AdoMet_MTases"/>
    <property type="match status" value="1"/>
</dbReference>
<proteinExistence type="inferred from homology"/>
<reference evidence="8 9" key="1">
    <citation type="journal article" date="2015" name="Nature">
        <title>rRNA introns, odd ribosomes, and small enigmatic genomes across a large radiation of phyla.</title>
        <authorList>
            <person name="Brown C.T."/>
            <person name="Hug L.A."/>
            <person name="Thomas B.C."/>
            <person name="Sharon I."/>
            <person name="Castelle C.J."/>
            <person name="Singh A."/>
            <person name="Wilkins M.J."/>
            <person name="Williams K.H."/>
            <person name="Banfield J.F."/>
        </authorList>
    </citation>
    <scope>NUCLEOTIDE SEQUENCE [LARGE SCALE GENOMIC DNA]</scope>
</reference>
<dbReference type="Proteomes" id="UP000034290">
    <property type="component" value="Unassembled WGS sequence"/>
</dbReference>
<feature type="transmembrane region" description="Helical" evidence="6">
    <location>
        <begin position="196"/>
        <end position="214"/>
    </location>
</feature>
<accession>A0A0G1XZS4</accession>
<dbReference type="GO" id="GO:0006596">
    <property type="term" value="P:polyamine biosynthetic process"/>
    <property type="evidence" value="ECO:0007669"/>
    <property type="project" value="UniProtKB-UniRule"/>
</dbReference>